<gene>
    <name evidence="2" type="ORF">MGAL_10B065771</name>
</gene>
<evidence type="ECO:0000256" key="1">
    <source>
        <dbReference type="SAM" id="MobiDB-lite"/>
    </source>
</evidence>
<dbReference type="Proteomes" id="UP000596742">
    <property type="component" value="Unassembled WGS sequence"/>
</dbReference>
<feature type="compositionally biased region" description="Basic and acidic residues" evidence="1">
    <location>
        <begin position="68"/>
        <end position="80"/>
    </location>
</feature>
<accession>A0A8B6EQR5</accession>
<dbReference type="AlphaFoldDB" id="A0A8B6EQR5"/>
<dbReference type="EMBL" id="UYJE01005436">
    <property type="protein sequence ID" value="VDI37352.1"/>
    <property type="molecule type" value="Genomic_DNA"/>
</dbReference>
<evidence type="ECO:0000313" key="2">
    <source>
        <dbReference type="EMBL" id="VDI37352.1"/>
    </source>
</evidence>
<feature type="region of interest" description="Disordered" evidence="1">
    <location>
        <begin position="33"/>
        <end position="80"/>
    </location>
</feature>
<protein>
    <submittedName>
        <fullName evidence="2">Uncharacterized protein</fullName>
    </submittedName>
</protein>
<evidence type="ECO:0000313" key="3">
    <source>
        <dbReference type="Proteomes" id="UP000596742"/>
    </source>
</evidence>
<organism evidence="2 3">
    <name type="scientific">Mytilus galloprovincialis</name>
    <name type="common">Mediterranean mussel</name>
    <dbReference type="NCBI Taxonomy" id="29158"/>
    <lineage>
        <taxon>Eukaryota</taxon>
        <taxon>Metazoa</taxon>
        <taxon>Spiralia</taxon>
        <taxon>Lophotrochozoa</taxon>
        <taxon>Mollusca</taxon>
        <taxon>Bivalvia</taxon>
        <taxon>Autobranchia</taxon>
        <taxon>Pteriomorphia</taxon>
        <taxon>Mytilida</taxon>
        <taxon>Mytiloidea</taxon>
        <taxon>Mytilidae</taxon>
        <taxon>Mytilinae</taxon>
        <taxon>Mytilus</taxon>
    </lineage>
</organism>
<reference evidence="2" key="1">
    <citation type="submission" date="2018-11" db="EMBL/GenBank/DDBJ databases">
        <authorList>
            <person name="Alioto T."/>
            <person name="Alioto T."/>
        </authorList>
    </citation>
    <scope>NUCLEOTIDE SEQUENCE</scope>
</reference>
<proteinExistence type="predicted"/>
<feature type="compositionally biased region" description="Low complexity" evidence="1">
    <location>
        <begin position="33"/>
        <end position="45"/>
    </location>
</feature>
<comment type="caution">
    <text evidence="2">The sequence shown here is derived from an EMBL/GenBank/DDBJ whole genome shotgun (WGS) entry which is preliminary data.</text>
</comment>
<name>A0A8B6EQR5_MYTGA</name>
<keyword evidence="3" id="KW-1185">Reference proteome</keyword>
<sequence length="143" mass="16895">MLRCCNFSDIDDKPTVTEDEIVHTKHERLSPEEIISIVESIDQQAAPPPQKQQQQERESQDDEMVVTVDERRPQAKKEVQVQKRDEDFLDLIGHLDKFSDLKHQPEKGRKGRLIIVIYMYFTYHMNHKVWEAENIHVTHSSFV</sequence>